<reference evidence="7 8" key="1">
    <citation type="journal article" date="2018" name="BMC Genomics">
        <title>The genome of Naegleria lovaniensis, the basis for a comparative approach to unravel pathogenicity factors of the human pathogenic amoeba N. fowleri.</title>
        <authorList>
            <person name="Liechti N."/>
            <person name="Schurch N."/>
            <person name="Bruggmann R."/>
            <person name="Wittwer M."/>
        </authorList>
    </citation>
    <scope>NUCLEOTIDE SEQUENCE [LARGE SCALE GENOMIC DNA]</scope>
    <source>
        <strain evidence="7 8">ATCC 30569</strain>
    </source>
</reference>
<accession>A0AA88KQD5</accession>
<dbReference type="SUPFAM" id="SSF48371">
    <property type="entry name" value="ARM repeat"/>
    <property type="match status" value="2"/>
</dbReference>
<dbReference type="InterPro" id="IPR011989">
    <property type="entry name" value="ARM-like"/>
</dbReference>
<keyword evidence="8" id="KW-1185">Reference proteome</keyword>
<dbReference type="Proteomes" id="UP000816034">
    <property type="component" value="Unassembled WGS sequence"/>
</dbReference>
<protein>
    <recommendedName>
        <fullName evidence="9">Ribosomal RNA-processing protein 12-like conserved domain-containing protein</fullName>
    </recommendedName>
</protein>
<evidence type="ECO:0000256" key="1">
    <source>
        <dbReference type="ARBA" id="ARBA00004123"/>
    </source>
</evidence>
<dbReference type="InterPro" id="IPR012978">
    <property type="entry name" value="HEAT_RRP12"/>
</dbReference>
<comment type="similarity">
    <text evidence="2">Belongs to the RRP12 family.</text>
</comment>
<feature type="region of interest" description="Disordered" evidence="4">
    <location>
        <begin position="1124"/>
        <end position="1297"/>
    </location>
</feature>
<feature type="domain" description="RRP12 N-terminal HEAT" evidence="6">
    <location>
        <begin position="109"/>
        <end position="357"/>
    </location>
</feature>
<keyword evidence="3" id="KW-0539">Nucleus</keyword>
<dbReference type="PANTHER" id="PTHR48287:SF1">
    <property type="entry name" value="ARM REPEAT SUPERFAMILY PROTEIN"/>
    <property type="match status" value="1"/>
</dbReference>
<feature type="compositionally biased region" description="Polar residues" evidence="4">
    <location>
        <begin position="1208"/>
        <end position="1219"/>
    </location>
</feature>
<organism evidence="7 8">
    <name type="scientific">Naegleria lovaniensis</name>
    <name type="common">Amoeba</name>
    <dbReference type="NCBI Taxonomy" id="51637"/>
    <lineage>
        <taxon>Eukaryota</taxon>
        <taxon>Discoba</taxon>
        <taxon>Heterolobosea</taxon>
        <taxon>Tetramitia</taxon>
        <taxon>Eutetramitia</taxon>
        <taxon>Vahlkampfiidae</taxon>
        <taxon>Naegleria</taxon>
    </lineage>
</organism>
<evidence type="ECO:0008006" key="9">
    <source>
        <dbReference type="Google" id="ProtNLM"/>
    </source>
</evidence>
<dbReference type="InterPro" id="IPR016024">
    <property type="entry name" value="ARM-type_fold"/>
</dbReference>
<evidence type="ECO:0000313" key="7">
    <source>
        <dbReference type="EMBL" id="KAG2392227.1"/>
    </source>
</evidence>
<feature type="compositionally biased region" description="Low complexity" evidence="4">
    <location>
        <begin position="30"/>
        <end position="72"/>
    </location>
</feature>
<feature type="compositionally biased region" description="Basic and acidic residues" evidence="4">
    <location>
        <begin position="1153"/>
        <end position="1162"/>
    </location>
</feature>
<sequence length="1297" mass="147041">MTLRSKLLQRASAASSSYNNKSMANIKNNTRTAMTSTRTMEESSSLNPNSNSSASMMDDDSQQQQLEHQQRNQFSEALRVNAPAIYSIFEQVLKRRDVNNGNWKSMNIIIEAITETIYTQQQPLSPTAYYGAILKTLSSDHNNDARKVSSLLQLLSILMEHIKSSVVLSSFDFIGQTLLSIHQHMDKFEYVTIQLVVVILQVISKLGTIPESQSSAFAKKQDLEKLAFSFLFDSRNAVREKCLHTLQQLLEKKQLFISQDEMVSVYLIEQYHSSSKSRNADISTSVIKAIGLLSENLNERNVIIVLQKLLDILLKGNSSNLPASICAEIYRTMKNIFDSNKNLQAKSVTQIIDILLDKLCPILKSDDSKKVVAYIVMMSHAHKCLYKLDKQLLANRIPKFFQLIFDSLLIGKSELDETVNAAFSNLQNLIFTCFDLELFKDENQKPSDMEDTEGESQSSMVIIANTLQNGLENVTSNRYDLIAQLSLDAILKVGLLRSKGLKLNSIKNCISDFLLFSSDVLQELLRKEKESKLDATPLEKSELRNARAVFYLEKIVGYCVRALGPAESFKEGAIEFDGWVLSILINHKVDYSHIPNLKSSNQGNEQSNEQLSQDLSKLTGICVNGQLGYWINVLLPMAKTFYDKSKNSEMDRHGSNAFLTLYEKIWALLPQFCSYPVDLDSQFAIIAPLLGEKLGSDATKGIEYDIKIACCNSLSLAISTYSSVLDNDAKLPLNIFGLDKETCKRGLKAVAGFNKQFIPLLFNLFVDQNSHSTTTDLQYSVGKAINAFFSICDNETITEYFKLVLKKILTINSESDEEKFFGFFDLSITMLSCAPNSCLELYYKFLLPYLKITTSTTPKLQKKAYKGLNILLSSWKRHSGEMKAETIDEILSIFESIAEITISKKFRVKCFNLLVTKYHDLLIQNPRSNFVIGECIFNIDNTENQKVRDLSIQTLKAFIDPLTDATKYSPQQQQNNVIDFIVRRVLPGLCGKSNSMIASTIDALSELLPSYSKYLQPILKDVFDSVTIVLQDENVKVVSSLMQFFKRCVALFDKETLKPYISQYLDTFFKHSNEKSGGTSLRVQLRFLVTKLFKKFSYEELKERLDTKERQHFLKNTFKNMQKLKKNKKNVKGQDMEDDDNSEQTEEQDTQEGSDKKPKDESAFAVKRGKLVIEDLPEGAQTDKTSGDKDDEGASQSRPERTIDLIKQSINNRGSTTSSKNKKEQLNPDQLFLAKLEKRKQKKESKIIFGGGRGGKNSSSGMDPYAYIPLDPKRLNKRERNKESNFQKFERITKKKK</sequence>
<dbReference type="PANTHER" id="PTHR48287">
    <property type="entry name" value="ARM REPEAT SUPERFAMILY PROTEIN"/>
    <property type="match status" value="1"/>
</dbReference>
<dbReference type="GO" id="GO:0005634">
    <property type="term" value="C:nucleus"/>
    <property type="evidence" value="ECO:0007669"/>
    <property type="project" value="UniProtKB-SubCell"/>
</dbReference>
<feature type="compositionally biased region" description="Polar residues" evidence="4">
    <location>
        <begin position="18"/>
        <end position="29"/>
    </location>
</feature>
<dbReference type="Pfam" id="PF25772">
    <property type="entry name" value="HEAT_RRP12_N"/>
    <property type="match status" value="1"/>
</dbReference>
<evidence type="ECO:0000313" key="8">
    <source>
        <dbReference type="Proteomes" id="UP000816034"/>
    </source>
</evidence>
<feature type="domain" description="RRP12 HEAT" evidence="5">
    <location>
        <begin position="623"/>
        <end position="766"/>
    </location>
</feature>
<evidence type="ECO:0000256" key="2">
    <source>
        <dbReference type="ARBA" id="ARBA00007690"/>
    </source>
</evidence>
<dbReference type="InterPro" id="IPR057860">
    <property type="entry name" value="HEAT_RRP12_N"/>
</dbReference>
<proteinExistence type="inferred from homology"/>
<evidence type="ECO:0000259" key="5">
    <source>
        <dbReference type="Pfam" id="PF08161"/>
    </source>
</evidence>
<dbReference type="EMBL" id="PYSW02000005">
    <property type="protein sequence ID" value="KAG2392227.1"/>
    <property type="molecule type" value="Genomic_DNA"/>
</dbReference>
<gene>
    <name evidence="7" type="ORF">C9374_012479</name>
</gene>
<feature type="compositionally biased region" description="Basic and acidic residues" evidence="4">
    <location>
        <begin position="1271"/>
        <end position="1297"/>
    </location>
</feature>
<name>A0AA88KQD5_NAELO</name>
<evidence type="ECO:0000256" key="3">
    <source>
        <dbReference type="ARBA" id="ARBA00023242"/>
    </source>
</evidence>
<feature type="region of interest" description="Disordered" evidence="4">
    <location>
        <begin position="1"/>
        <end position="72"/>
    </location>
</feature>
<comment type="subcellular location">
    <subcellularLocation>
        <location evidence="1">Nucleus</location>
    </subcellularLocation>
</comment>
<dbReference type="GeneID" id="68104933"/>
<comment type="caution">
    <text evidence="7">The sequence shown here is derived from an EMBL/GenBank/DDBJ whole genome shotgun (WGS) entry which is preliminary data.</text>
</comment>
<dbReference type="RefSeq" id="XP_044554121.1">
    <property type="nucleotide sequence ID" value="XM_044688250.1"/>
</dbReference>
<dbReference type="Pfam" id="PF08161">
    <property type="entry name" value="RRP12_HEAT"/>
    <property type="match status" value="1"/>
</dbReference>
<evidence type="ECO:0000256" key="4">
    <source>
        <dbReference type="SAM" id="MobiDB-lite"/>
    </source>
</evidence>
<feature type="compositionally biased region" description="Acidic residues" evidence="4">
    <location>
        <begin position="1136"/>
        <end position="1152"/>
    </location>
</feature>
<dbReference type="InterPro" id="IPR052087">
    <property type="entry name" value="RRP12"/>
</dbReference>
<dbReference type="Gene3D" id="1.25.10.10">
    <property type="entry name" value="Leucine-rich Repeat Variant"/>
    <property type="match status" value="2"/>
</dbReference>
<evidence type="ECO:0000259" key="6">
    <source>
        <dbReference type="Pfam" id="PF25772"/>
    </source>
</evidence>